<evidence type="ECO:0000256" key="1">
    <source>
        <dbReference type="ARBA" id="ARBA00007430"/>
    </source>
</evidence>
<accession>A0A075FNL8</accession>
<organism evidence="3">
    <name type="scientific">uncultured marine group II/III euryarchaeote AD1000_114_C07</name>
    <dbReference type="NCBI Taxonomy" id="1457719"/>
    <lineage>
        <taxon>Archaea</taxon>
        <taxon>Methanobacteriati</taxon>
        <taxon>Methanobacteriota</taxon>
        <taxon>environmental samples</taxon>
    </lineage>
</organism>
<dbReference type="InterPro" id="IPR051203">
    <property type="entry name" value="Polysaccharide_Synthase-Rel"/>
</dbReference>
<dbReference type="PANTHER" id="PTHR43318">
    <property type="entry name" value="UDP-N-ACETYLGLUCOSAMINE 4,6-DEHYDRATASE"/>
    <property type="match status" value="1"/>
</dbReference>
<proteinExistence type="inferred from homology"/>
<dbReference type="InterPro" id="IPR003869">
    <property type="entry name" value="Polysac_CapD-like"/>
</dbReference>
<feature type="domain" description="Polysaccharide biosynthesis protein CapD-like" evidence="2">
    <location>
        <begin position="8"/>
        <end position="283"/>
    </location>
</feature>
<evidence type="ECO:0000259" key="2">
    <source>
        <dbReference type="Pfam" id="PF02719"/>
    </source>
</evidence>
<comment type="similarity">
    <text evidence="1">Belongs to the polysaccharide synthase family.</text>
</comment>
<evidence type="ECO:0000313" key="3">
    <source>
        <dbReference type="EMBL" id="AIE91297.1"/>
    </source>
</evidence>
<reference evidence="3" key="1">
    <citation type="journal article" date="2014" name="Genome Biol. Evol.">
        <title>Pangenome evidence for extensive interdomain horizontal transfer affecting lineage core and shell genes in uncultured planktonic thaumarchaeota and euryarchaeota.</title>
        <authorList>
            <person name="Deschamps P."/>
            <person name="Zivanovic Y."/>
            <person name="Moreira D."/>
            <person name="Rodriguez-Valera F."/>
            <person name="Lopez-Garcia P."/>
        </authorList>
    </citation>
    <scope>NUCLEOTIDE SEQUENCE</scope>
</reference>
<dbReference type="CDD" id="cd05237">
    <property type="entry name" value="UDP_invert_4-6DH_SDR_e"/>
    <property type="match status" value="1"/>
</dbReference>
<name>A0A075FNL8_9EURY</name>
<dbReference type="InterPro" id="IPR036291">
    <property type="entry name" value="NAD(P)-bd_dom_sf"/>
</dbReference>
<protein>
    <submittedName>
        <fullName evidence="3">Polysaccharide biosynthesis protein CapD</fullName>
    </submittedName>
</protein>
<dbReference type="EMBL" id="KF900333">
    <property type="protein sequence ID" value="AIE91297.1"/>
    <property type="molecule type" value="Genomic_DNA"/>
</dbReference>
<sequence length="331" mass="35976">MRIEGSRVLVTGGTGSIGSEIVRQLLQRNPSHVVIFSRDDSKHFYFQQELAKHDNITFIIGNVRDREALARAFVGGIDIVIHAAALKHVLICEQNPTEAVKTNILGTQNVVDMAKENGVDVMMTISTDKAVAPTSTMGATKYVAEKLTIDGNLTGDTNCACVRFGNVLGSRGSVIPAMIKGIRERGEIWISDERITRFAMPIPDAATLVLDAVDICSGGEIFVLKMKSFSLKQLVDVMKGMSFAASGFDVDVRGLIRAEKLHEDLVTSDEIGRLWESDSHYVVAPPVGNWKPGTGLSKIELQDYNSSSGLVFSNDELAQHIEECVVALGLD</sequence>
<dbReference type="SUPFAM" id="SSF51735">
    <property type="entry name" value="NAD(P)-binding Rossmann-fold domains"/>
    <property type="match status" value="1"/>
</dbReference>
<dbReference type="Gene3D" id="3.40.50.720">
    <property type="entry name" value="NAD(P)-binding Rossmann-like Domain"/>
    <property type="match status" value="1"/>
</dbReference>
<dbReference type="AlphaFoldDB" id="A0A075FNL8"/>
<dbReference type="Pfam" id="PF02719">
    <property type="entry name" value="Polysacc_synt_2"/>
    <property type="match status" value="1"/>
</dbReference>